<evidence type="ECO:0000313" key="2">
    <source>
        <dbReference type="Proteomes" id="UP001295740"/>
    </source>
</evidence>
<dbReference type="Proteomes" id="UP001295740">
    <property type="component" value="Unassembled WGS sequence"/>
</dbReference>
<comment type="caution">
    <text evidence="1">The sequence shown here is derived from an EMBL/GenBank/DDBJ whole genome shotgun (WGS) entry which is preliminary data.</text>
</comment>
<dbReference type="EMBL" id="CAUWAG010000012">
    <property type="protein sequence ID" value="CAJ2508614.1"/>
    <property type="molecule type" value="Genomic_DNA"/>
</dbReference>
<name>A0AAI8YL47_9PEZI</name>
<organism evidence="1 2">
    <name type="scientific">Anthostomella pinea</name>
    <dbReference type="NCBI Taxonomy" id="933095"/>
    <lineage>
        <taxon>Eukaryota</taxon>
        <taxon>Fungi</taxon>
        <taxon>Dikarya</taxon>
        <taxon>Ascomycota</taxon>
        <taxon>Pezizomycotina</taxon>
        <taxon>Sordariomycetes</taxon>
        <taxon>Xylariomycetidae</taxon>
        <taxon>Xylariales</taxon>
        <taxon>Xylariaceae</taxon>
        <taxon>Anthostomella</taxon>
    </lineage>
</organism>
<protein>
    <submittedName>
        <fullName evidence="1">Uu.00g136400.m01.CDS01</fullName>
    </submittedName>
</protein>
<reference evidence="1" key="1">
    <citation type="submission" date="2023-10" db="EMBL/GenBank/DDBJ databases">
        <authorList>
            <person name="Hackl T."/>
        </authorList>
    </citation>
    <scope>NUCLEOTIDE SEQUENCE</scope>
</reference>
<accession>A0AAI8YL47</accession>
<sequence>MAVAIASFSHHHFQSLPSLDAALVNYHNVDGPKLVREFFKRLFVKNGMKYIFGLAMPHRHFDIDPETFLVNYNGVSTA</sequence>
<dbReference type="AlphaFoldDB" id="A0AAI8YL47"/>
<proteinExistence type="predicted"/>
<evidence type="ECO:0000313" key="1">
    <source>
        <dbReference type="EMBL" id="CAJ2508614.1"/>
    </source>
</evidence>
<gene>
    <name evidence="1" type="ORF">KHLLAP_LOCUS9082</name>
</gene>
<keyword evidence="2" id="KW-1185">Reference proteome</keyword>